<dbReference type="EMBL" id="JAVKPK010000066">
    <property type="protein sequence ID" value="MDR7666767.1"/>
    <property type="molecule type" value="Genomic_DNA"/>
</dbReference>
<sequence>MPTMSIISCKIMQDEIVWILENDSSIDEILVIENENVREFVEKLNKVNIQYKMLPLENISSLSKINNECNKYTVLVYVMELGLHTNPKELKKKVYKTVEILAPFSSGILLFYGLCGNVLGDVEKYFELNSLPCPVRILKDKNHRIVDDCIGATVGGFDNYLRILKSVSDAGTYLFTPMYSKGWRELIQLDKLHSDPSKALKLMKKTHEMIGYKRVAKINTGLEYTENFDASIREFAELFDFKILELDDGNQKIFEDCYEELKVEMGDCMEIIRK</sequence>
<dbReference type="Proteomes" id="UP001246244">
    <property type="component" value="Unassembled WGS sequence"/>
</dbReference>
<keyword evidence="3" id="KW-1185">Reference proteome</keyword>
<organism evidence="2 3">
    <name type="scientific">Methanosarcina baikalica</name>
    <dbReference type="NCBI Taxonomy" id="3073890"/>
    <lineage>
        <taxon>Archaea</taxon>
        <taxon>Methanobacteriati</taxon>
        <taxon>Methanobacteriota</taxon>
        <taxon>Stenosarchaea group</taxon>
        <taxon>Methanomicrobia</taxon>
        <taxon>Methanosarcinales</taxon>
        <taxon>Methanosarcinaceae</taxon>
        <taxon>Methanosarcina</taxon>
    </lineage>
</organism>
<evidence type="ECO:0000259" key="1">
    <source>
        <dbReference type="Pfam" id="PF07796"/>
    </source>
</evidence>
<proteinExistence type="predicted"/>
<name>A0ABU2D4A6_9EURY</name>
<evidence type="ECO:0000313" key="3">
    <source>
        <dbReference type="Proteomes" id="UP001246244"/>
    </source>
</evidence>
<gene>
    <name evidence="2" type="ORF">RG963_13455</name>
</gene>
<reference evidence="3" key="1">
    <citation type="submission" date="2023-07" db="EMBL/GenBank/DDBJ databases">
        <title>Whole-genome sequencing of a new Methanosarcina sp. Z-7115.</title>
        <authorList>
            <person name="Zhilina T.N."/>
            <person name="Merkel A.Y."/>
        </authorList>
    </citation>
    <scope>NUCLEOTIDE SEQUENCE [LARGE SCALE GENOMIC DNA]</scope>
    <source>
        <strain evidence="3">Z-7115</strain>
    </source>
</reference>
<comment type="caution">
    <text evidence="2">The sequence shown here is derived from an EMBL/GenBank/DDBJ whole genome shotgun (WGS) entry which is preliminary data.</text>
</comment>
<evidence type="ECO:0000313" key="2">
    <source>
        <dbReference type="EMBL" id="MDR7666767.1"/>
    </source>
</evidence>
<protein>
    <submittedName>
        <fullName evidence="2">DUF1638 domain-containing protein</fullName>
    </submittedName>
</protein>
<feature type="domain" description="DUF1638" evidence="1">
    <location>
        <begin position="79"/>
        <end position="257"/>
    </location>
</feature>
<dbReference type="RefSeq" id="WP_310576795.1">
    <property type="nucleotide sequence ID" value="NZ_JAVKPK010000066.1"/>
</dbReference>
<accession>A0ABU2D4A6</accession>
<dbReference type="Pfam" id="PF07796">
    <property type="entry name" value="DUF1638"/>
    <property type="match status" value="1"/>
</dbReference>
<dbReference type="InterPro" id="IPR012437">
    <property type="entry name" value="DUF1638"/>
</dbReference>